<keyword evidence="9 11" id="KW-0239">DNA-directed DNA polymerase</keyword>
<dbReference type="GO" id="GO:0003887">
    <property type="term" value="F:DNA-directed DNA polymerase activity"/>
    <property type="evidence" value="ECO:0007669"/>
    <property type="project" value="UniProtKB-EC"/>
</dbReference>
<keyword evidence="5 11" id="KW-0235">DNA replication</keyword>
<dbReference type="HAMAP" id="MF_00356">
    <property type="entry name" value="DNApol_PolC"/>
    <property type="match status" value="1"/>
</dbReference>
<keyword evidence="6 11" id="KW-0540">Nuclease</keyword>
<dbReference type="PANTHER" id="PTHR32294">
    <property type="entry name" value="DNA POLYMERASE III SUBUNIT ALPHA"/>
    <property type="match status" value="1"/>
</dbReference>
<dbReference type="InterPro" id="IPR006054">
    <property type="entry name" value="DnaQ"/>
</dbReference>
<dbReference type="InterPro" id="IPR036397">
    <property type="entry name" value="RNaseH_sf"/>
</dbReference>
<organism evidence="14 15">
    <name type="scientific">Metamycoplasma equirhinis</name>
    <dbReference type="NCBI Taxonomy" id="92402"/>
    <lineage>
        <taxon>Bacteria</taxon>
        <taxon>Bacillati</taxon>
        <taxon>Mycoplasmatota</taxon>
        <taxon>Mycoplasmoidales</taxon>
        <taxon>Metamycoplasmataceae</taxon>
        <taxon>Metamycoplasma</taxon>
    </lineage>
</organism>
<name>A0ABZ0PBD7_9BACT</name>
<dbReference type="SMART" id="SM00479">
    <property type="entry name" value="EXOIII"/>
    <property type="match status" value="1"/>
</dbReference>
<evidence type="ECO:0000256" key="1">
    <source>
        <dbReference type="ARBA" id="ARBA00003452"/>
    </source>
</evidence>
<evidence type="ECO:0000256" key="3">
    <source>
        <dbReference type="ARBA" id="ARBA00022679"/>
    </source>
</evidence>
<dbReference type="Gene3D" id="6.10.140.1510">
    <property type="match status" value="1"/>
</dbReference>
<comment type="function">
    <text evidence="1 11">Required for replicative DNA synthesis. This DNA polymerase also exhibits 3' to 5' exonuclease activity.</text>
</comment>
<reference evidence="14" key="1">
    <citation type="submission" date="2023-11" db="EMBL/GenBank/DDBJ databases">
        <title>Completed genome sequence of Mycoplasma equirhinis type strain M432/72.</title>
        <authorList>
            <person name="Spergser J."/>
        </authorList>
    </citation>
    <scope>NUCLEOTIDE SEQUENCE [LARGE SCALE GENOMIC DNA]</scope>
    <source>
        <strain evidence="14">M432/72</strain>
    </source>
</reference>
<dbReference type="RefSeq" id="WP_140031198.1">
    <property type="nucleotide sequence ID" value="NZ_CP137845.1"/>
</dbReference>
<dbReference type="Gene3D" id="1.10.150.700">
    <property type="entry name" value="PolC, middle finger domain"/>
    <property type="match status" value="1"/>
</dbReference>
<dbReference type="Pfam" id="PF14579">
    <property type="entry name" value="HHH_6"/>
    <property type="match status" value="1"/>
</dbReference>
<comment type="subcellular location">
    <subcellularLocation>
        <location evidence="11">Cytoplasm</location>
    </subcellularLocation>
</comment>
<dbReference type="SMART" id="SM00481">
    <property type="entry name" value="POLIIIAc"/>
    <property type="match status" value="1"/>
</dbReference>
<dbReference type="Gene3D" id="1.10.150.870">
    <property type="match status" value="1"/>
</dbReference>
<dbReference type="InterPro" id="IPR012340">
    <property type="entry name" value="NA-bd_OB-fold"/>
</dbReference>
<evidence type="ECO:0000256" key="4">
    <source>
        <dbReference type="ARBA" id="ARBA00022695"/>
    </source>
</evidence>
<dbReference type="Gene3D" id="3.30.1900.20">
    <property type="match status" value="1"/>
</dbReference>
<dbReference type="Pfam" id="PF14480">
    <property type="entry name" value="DNA_pol3_a_NI"/>
    <property type="match status" value="1"/>
</dbReference>
<keyword evidence="2 11" id="KW-0963">Cytoplasm</keyword>
<evidence type="ECO:0000256" key="6">
    <source>
        <dbReference type="ARBA" id="ARBA00022722"/>
    </source>
</evidence>
<comment type="similarity">
    <text evidence="11">Belongs to the DNA polymerase type-C family. PolC subfamily.</text>
</comment>
<dbReference type="Pfam" id="PF02811">
    <property type="entry name" value="PHP"/>
    <property type="match status" value="1"/>
</dbReference>
<evidence type="ECO:0000256" key="5">
    <source>
        <dbReference type="ARBA" id="ARBA00022705"/>
    </source>
</evidence>
<dbReference type="Gene3D" id="3.20.20.140">
    <property type="entry name" value="Metal-dependent hydrolases"/>
    <property type="match status" value="2"/>
</dbReference>
<keyword evidence="8 11" id="KW-0269">Exonuclease</keyword>
<dbReference type="EC" id="2.7.7.7" evidence="11"/>
<evidence type="ECO:0000259" key="12">
    <source>
        <dbReference type="SMART" id="SM00479"/>
    </source>
</evidence>
<dbReference type="Pfam" id="PF07733">
    <property type="entry name" value="DNA_pol3_alpha"/>
    <property type="match status" value="1"/>
</dbReference>
<dbReference type="EMBL" id="CP137845">
    <property type="protein sequence ID" value="WPB53894.1"/>
    <property type="molecule type" value="Genomic_DNA"/>
</dbReference>
<dbReference type="InterPro" id="IPR004805">
    <property type="entry name" value="DnaE2/DnaE/PolC"/>
</dbReference>
<keyword evidence="3 11" id="KW-0808">Transferase</keyword>
<dbReference type="CDD" id="cd04484">
    <property type="entry name" value="polC_OBF"/>
    <property type="match status" value="1"/>
</dbReference>
<gene>
    <name evidence="11" type="primary">polC</name>
    <name evidence="14" type="ORF">R9B83_02810</name>
</gene>
<dbReference type="InterPro" id="IPR012337">
    <property type="entry name" value="RNaseH-like_sf"/>
</dbReference>
<accession>A0ABZ0PBD7</accession>
<dbReference type="InterPro" id="IPR011708">
    <property type="entry name" value="DNA_pol3_alpha_NTPase_dom"/>
</dbReference>
<evidence type="ECO:0000256" key="10">
    <source>
        <dbReference type="ARBA" id="ARBA00049244"/>
    </source>
</evidence>
<dbReference type="Pfam" id="PF17657">
    <property type="entry name" value="DNA_pol3_finger"/>
    <property type="match status" value="1"/>
</dbReference>
<dbReference type="InterPro" id="IPR044923">
    <property type="entry name" value="PolC_middle_finger_sf"/>
</dbReference>
<dbReference type="Gene3D" id="3.30.420.10">
    <property type="entry name" value="Ribonuclease H-like superfamily/Ribonuclease H"/>
    <property type="match status" value="1"/>
</dbReference>
<dbReference type="PANTHER" id="PTHR32294:SF5">
    <property type="entry name" value="DNA POLYMERASE III POLC-TYPE"/>
    <property type="match status" value="1"/>
</dbReference>
<dbReference type="InterPro" id="IPR029460">
    <property type="entry name" value="DNAPol_HHH"/>
</dbReference>
<evidence type="ECO:0000256" key="9">
    <source>
        <dbReference type="ARBA" id="ARBA00022932"/>
    </source>
</evidence>
<dbReference type="SUPFAM" id="SSF53098">
    <property type="entry name" value="Ribonuclease H-like"/>
    <property type="match status" value="1"/>
</dbReference>
<evidence type="ECO:0000256" key="7">
    <source>
        <dbReference type="ARBA" id="ARBA00022801"/>
    </source>
</evidence>
<proteinExistence type="inferred from homology"/>
<feature type="domain" description="Exonuclease" evidence="12">
    <location>
        <begin position="406"/>
        <end position="574"/>
    </location>
</feature>
<keyword evidence="15" id="KW-1185">Reference proteome</keyword>
<dbReference type="InterPro" id="IPR004013">
    <property type="entry name" value="PHP_dom"/>
</dbReference>
<dbReference type="Proteomes" id="UP001303601">
    <property type="component" value="Chromosome"/>
</dbReference>
<keyword evidence="7 11" id="KW-0378">Hydrolase</keyword>
<evidence type="ECO:0000256" key="8">
    <source>
        <dbReference type="ARBA" id="ARBA00022839"/>
    </source>
</evidence>
<dbReference type="NCBIfam" id="TIGR00573">
    <property type="entry name" value="dnaq"/>
    <property type="match status" value="1"/>
</dbReference>
<evidence type="ECO:0000256" key="11">
    <source>
        <dbReference type="HAMAP-Rule" id="MF_00356"/>
    </source>
</evidence>
<evidence type="ECO:0000313" key="15">
    <source>
        <dbReference type="Proteomes" id="UP001303601"/>
    </source>
</evidence>
<dbReference type="InterPro" id="IPR040982">
    <property type="entry name" value="DNA_pol3_finger"/>
</dbReference>
<dbReference type="GeneID" id="94493807"/>
<comment type="catalytic activity">
    <reaction evidence="10 11">
        <text>DNA(n) + a 2'-deoxyribonucleoside 5'-triphosphate = DNA(n+1) + diphosphate</text>
        <dbReference type="Rhea" id="RHEA:22508"/>
        <dbReference type="Rhea" id="RHEA-COMP:17339"/>
        <dbReference type="Rhea" id="RHEA-COMP:17340"/>
        <dbReference type="ChEBI" id="CHEBI:33019"/>
        <dbReference type="ChEBI" id="CHEBI:61560"/>
        <dbReference type="ChEBI" id="CHEBI:173112"/>
        <dbReference type="EC" id="2.7.7.7"/>
    </reaction>
</comment>
<evidence type="ECO:0000256" key="2">
    <source>
        <dbReference type="ARBA" id="ARBA00022490"/>
    </source>
</evidence>
<feature type="domain" description="Polymerase/histidinol phosphatase N-terminal" evidence="13">
    <location>
        <begin position="320"/>
        <end position="388"/>
    </location>
</feature>
<dbReference type="InterPro" id="IPR006308">
    <property type="entry name" value="Pol_III_a_PolC-type_gram_pos"/>
</dbReference>
<keyword evidence="4 11" id="KW-0548">Nucleotidyltransferase</keyword>
<protein>
    <recommendedName>
        <fullName evidence="11">DNA polymerase III PolC-type</fullName>
        <shortName evidence="11">PolIII</shortName>
        <ecNumber evidence="11">2.7.7.7</ecNumber>
    </recommendedName>
</protein>
<dbReference type="InterPro" id="IPR028112">
    <property type="entry name" value="DNA_PolC-type_N_I"/>
</dbReference>
<dbReference type="CDD" id="cd06127">
    <property type="entry name" value="DEDDh"/>
    <property type="match status" value="1"/>
</dbReference>
<dbReference type="Gene3D" id="2.40.50.140">
    <property type="entry name" value="Nucleic acid-binding proteins"/>
    <property type="match status" value="1"/>
</dbReference>
<sequence>MRKVDETFVKLCKEINFAPNAEFDGTRIINVEINRKGIWNFHISFDKHISLKNYRDFKAALNAKFPKSNISISIENILRDKKIVSDYLNYVIQTKFSQINDLRMFINEEDIELTENEIYFSLPSKTIYDEFTNSHETLKNALETIGFGFYTIHFKYHDKRPKKMDETRIKKLANKFNELKSVEKENSKKLPNTNWTNSYRKEKVKPIDMSIEMLHDTYEEILVTTKGEIYFLEAKTLKNNKVLYTLKISDYSEAIQVKKFYNEDDVLPDLKIGDAIYVTGRLTEDAFTKAKCIMAIGRDWFIITEGYLKLNEDKEETKRIELALRTNMSAQDGISKPVDYLNAAKFYGHEAIAITDLDDVQGFSSFYVDSKQFKNIKPIYGATISTINSANEFFYGFKDFELKNERYVVFDLETTGLSPRFAEIIEFGATIIESGKITENVQFFIKASKPLSHFTKELTNITDEMLSNGEAQEAGIKRIYEILKNSVCVAHNANFDINFCKEKFINLGLDTTKIVGIDTLAISHFLDPLERRHSLGYLSKRFNVPYDSVVAHRGDYDAEVLCKVWLKIISRLEREHNVKTSTELAKLWSKEMLARKHSYETRVIAKNQKGIKKLFKLVSTVLTDQYAEGAQLYFEQIKKDPDLFFGSSTHESYLWEQVFNGSSENILKAIQMFDYIELPPISTFEYLVKNEEITWDNLVFAYKDLIQKATSLGKLCVAVSDARYVYDFQKLIHDVYINAPTLGGGIHWLKKKSLHPKFKYLNTTEMKAEFKFLNDVDLIKQIVVDNPKKISDQIEANIQIIKDNLHVPEFDNSPQKLREIVYENLEKIYGKNPEKTIVERIEKELNPIIKYGYSVIYWISHKLIKKSNEDGYIVGSRGSVGSSIVAYLANISEVNPLDPHYLCHNCKYFEWNENKSIFSGWDLPSKNCPKCKTLLNTDGHSIPFETFLGFEANKVPDIDLNFSGEYQPIIHNYVKELFGESHTFRAGTISTVASKTAYGFCKKYDEEKRVGEKPWSNQYLDFLATKTMDVKRTTGQHAGGVIIIPKEFDVEDFTPINYPANDTSGSWKTTHLDYRAIHDSVLKLDLLGHDDPTVFKMIEEYTNTDIHDIPKFDENVMKLFYTTESMNITPEDLNGETTGAFGLPEFGTNFVRGMLKTSQPRTFNDLILLSGLSHGTNVWAGNAEELVKQGLKLKDCVCCRDDIMLDLIKHNVDSLKAFEIMEKVRKGKGLTEEQEKLLIDHNIPEWYINSLKKIKYMFPKAHATAYVISAWRIAWYKMYYPLEFYAAYFSTKREYIDIKIMSSGHSIVNSRLRELKTRLESKDSKLTDKEISTIPILEIANEMYARGYKIKSVDLKLSNSSKWIIAKNEKAIIPPFNVVEGLGDTVAETIIEARNENEFISIEDLKERTKVNTKIESELRELGVLNNLDETNQTNLF</sequence>
<dbReference type="NCBIfam" id="TIGR01405">
    <property type="entry name" value="polC_Gram_pos"/>
    <property type="match status" value="1"/>
</dbReference>
<dbReference type="InterPro" id="IPR003141">
    <property type="entry name" value="Pol/His_phosphatase_N"/>
</dbReference>
<dbReference type="InterPro" id="IPR013520">
    <property type="entry name" value="Ribonucl_H"/>
</dbReference>
<dbReference type="Pfam" id="PF00929">
    <property type="entry name" value="RNase_T"/>
    <property type="match status" value="1"/>
</dbReference>
<evidence type="ECO:0000259" key="13">
    <source>
        <dbReference type="SMART" id="SM00481"/>
    </source>
</evidence>
<dbReference type="SUPFAM" id="SSF160975">
    <property type="entry name" value="AF1531-like"/>
    <property type="match status" value="1"/>
</dbReference>
<evidence type="ECO:0000313" key="14">
    <source>
        <dbReference type="EMBL" id="WPB53894.1"/>
    </source>
</evidence>
<dbReference type="NCBIfam" id="NF001688">
    <property type="entry name" value="PRK00448.1"/>
    <property type="match status" value="1"/>
</dbReference>